<organism evidence="1 2">
    <name type="scientific">Anaerobacterium chartisolvens</name>
    <dbReference type="NCBI Taxonomy" id="1297424"/>
    <lineage>
        <taxon>Bacteria</taxon>
        <taxon>Bacillati</taxon>
        <taxon>Bacillota</taxon>
        <taxon>Clostridia</taxon>
        <taxon>Eubacteriales</taxon>
        <taxon>Oscillospiraceae</taxon>
        <taxon>Anaerobacterium</taxon>
    </lineage>
</organism>
<evidence type="ECO:0000313" key="1">
    <source>
        <dbReference type="EMBL" id="RCX17580.1"/>
    </source>
</evidence>
<name>A0A369B7T0_9FIRM</name>
<reference evidence="1 2" key="1">
    <citation type="submission" date="2018-07" db="EMBL/GenBank/DDBJ databases">
        <title>Genomic Encyclopedia of Type Strains, Phase IV (KMG-IV): sequencing the most valuable type-strain genomes for metagenomic binning, comparative biology and taxonomic classification.</title>
        <authorList>
            <person name="Goeker M."/>
        </authorList>
    </citation>
    <scope>NUCLEOTIDE SEQUENCE [LARGE SCALE GENOMIC DNA]</scope>
    <source>
        <strain evidence="1 2">DSM 27016</strain>
    </source>
</reference>
<gene>
    <name evidence="1" type="ORF">DFR58_107126</name>
</gene>
<dbReference type="AlphaFoldDB" id="A0A369B7T0"/>
<keyword evidence="2" id="KW-1185">Reference proteome</keyword>
<dbReference type="EMBL" id="QPJT01000007">
    <property type="protein sequence ID" value="RCX17580.1"/>
    <property type="molecule type" value="Genomic_DNA"/>
</dbReference>
<proteinExistence type="predicted"/>
<evidence type="ECO:0000313" key="2">
    <source>
        <dbReference type="Proteomes" id="UP000253034"/>
    </source>
</evidence>
<sequence>MTALQEAEHHGVRNTTGGVPYVVGFAVQEGKRDLDLWMIMCL</sequence>
<comment type="caution">
    <text evidence="1">The sequence shown here is derived from an EMBL/GenBank/DDBJ whole genome shotgun (WGS) entry which is preliminary data.</text>
</comment>
<dbReference type="Proteomes" id="UP000253034">
    <property type="component" value="Unassembled WGS sequence"/>
</dbReference>
<protein>
    <submittedName>
        <fullName evidence="1">Uncharacterized protein</fullName>
    </submittedName>
</protein>
<accession>A0A369B7T0</accession>